<evidence type="ECO:0000313" key="3">
    <source>
        <dbReference type="Proteomes" id="UP001239909"/>
    </source>
</evidence>
<dbReference type="InterPro" id="IPR018392">
    <property type="entry name" value="LysM"/>
</dbReference>
<proteinExistence type="predicted"/>
<gene>
    <name evidence="2" type="ORF">LNKW23_19280</name>
</gene>
<dbReference type="PROSITE" id="PS51257">
    <property type="entry name" value="PROKAR_LIPOPROTEIN"/>
    <property type="match status" value="1"/>
</dbReference>
<sequence length="92" mass="9260">MAQRWMIVAAALLLGACAGDRGDRPAPQPIASTGDGIVQYDGYTAALARDGETVAQLAGRIGVSASALAAYNGLTPGHSLRDGDELVIPPAG</sequence>
<dbReference type="CDD" id="cd00118">
    <property type="entry name" value="LysM"/>
    <property type="match status" value="1"/>
</dbReference>
<dbReference type="Proteomes" id="UP001239909">
    <property type="component" value="Unassembled WGS sequence"/>
</dbReference>
<dbReference type="SUPFAM" id="SSF54106">
    <property type="entry name" value="LysM domain"/>
    <property type="match status" value="1"/>
</dbReference>
<dbReference type="RefSeq" id="WP_285671504.1">
    <property type="nucleotide sequence ID" value="NZ_BSYI01000012.1"/>
</dbReference>
<dbReference type="Pfam" id="PF01476">
    <property type="entry name" value="LysM"/>
    <property type="match status" value="1"/>
</dbReference>
<keyword evidence="3" id="KW-1185">Reference proteome</keyword>
<organism evidence="2 3">
    <name type="scientific">Paralimibaculum aggregatum</name>
    <dbReference type="NCBI Taxonomy" id="3036245"/>
    <lineage>
        <taxon>Bacteria</taxon>
        <taxon>Pseudomonadati</taxon>
        <taxon>Pseudomonadota</taxon>
        <taxon>Alphaproteobacteria</taxon>
        <taxon>Rhodobacterales</taxon>
        <taxon>Paracoccaceae</taxon>
        <taxon>Paralimibaculum</taxon>
    </lineage>
</organism>
<dbReference type="EMBL" id="BSYI01000012">
    <property type="protein sequence ID" value="GMG82715.1"/>
    <property type="molecule type" value="Genomic_DNA"/>
</dbReference>
<accession>A0ABQ6LKF1</accession>
<dbReference type="Gene3D" id="3.10.350.10">
    <property type="entry name" value="LysM domain"/>
    <property type="match status" value="1"/>
</dbReference>
<dbReference type="InterPro" id="IPR036779">
    <property type="entry name" value="LysM_dom_sf"/>
</dbReference>
<evidence type="ECO:0000313" key="2">
    <source>
        <dbReference type="EMBL" id="GMG82715.1"/>
    </source>
</evidence>
<comment type="caution">
    <text evidence="2">The sequence shown here is derived from an EMBL/GenBank/DDBJ whole genome shotgun (WGS) entry which is preliminary data.</text>
</comment>
<evidence type="ECO:0000259" key="1">
    <source>
        <dbReference type="Pfam" id="PF01476"/>
    </source>
</evidence>
<reference evidence="2 3" key="1">
    <citation type="submission" date="2023-04" db="EMBL/GenBank/DDBJ databases">
        <title>Marinoamorphus aggregata gen. nov., sp. Nov., isolate from tissue of brittle star Ophioplocus japonicus.</title>
        <authorList>
            <person name="Kawano K."/>
            <person name="Sawayama S."/>
            <person name="Nakagawa S."/>
        </authorList>
    </citation>
    <scope>NUCLEOTIDE SEQUENCE [LARGE SCALE GENOMIC DNA]</scope>
    <source>
        <strain evidence="2 3">NKW23</strain>
    </source>
</reference>
<protein>
    <recommendedName>
        <fullName evidence="1">LysM domain-containing protein</fullName>
    </recommendedName>
</protein>
<feature type="domain" description="LysM" evidence="1">
    <location>
        <begin position="51"/>
        <end position="89"/>
    </location>
</feature>
<name>A0ABQ6LKF1_9RHOB</name>